<organism evidence="1">
    <name type="scientific">marine sediment metagenome</name>
    <dbReference type="NCBI Taxonomy" id="412755"/>
    <lineage>
        <taxon>unclassified sequences</taxon>
        <taxon>metagenomes</taxon>
        <taxon>ecological metagenomes</taxon>
    </lineage>
</organism>
<accession>X1NZ12</accession>
<name>X1NZ12_9ZZZZ</name>
<dbReference type="PANTHER" id="PTHR32329">
    <property type="entry name" value="BIFUNCTIONAL PROTEIN [INCLUDES 2-HYDROXYACYL-COA DEHYDRATASE (N-TER) AND ITS ACTIVATOR DOMAIN (C_TERM)-RELATED"/>
    <property type="match status" value="1"/>
</dbReference>
<dbReference type="EMBL" id="BARV01018289">
    <property type="protein sequence ID" value="GAI31995.1"/>
    <property type="molecule type" value="Genomic_DNA"/>
</dbReference>
<dbReference type="InterPro" id="IPR051805">
    <property type="entry name" value="Dehydratase_Activator_Redct"/>
</dbReference>
<dbReference type="AlphaFoldDB" id="X1NZ12"/>
<proteinExistence type="predicted"/>
<comment type="caution">
    <text evidence="1">The sequence shown here is derived from an EMBL/GenBank/DDBJ whole genome shotgun (WGS) entry which is preliminary data.</text>
</comment>
<reference evidence="1" key="1">
    <citation type="journal article" date="2014" name="Front. Microbiol.">
        <title>High frequency of phylogenetically diverse reductive dehalogenase-homologous genes in deep subseafloor sedimentary metagenomes.</title>
        <authorList>
            <person name="Kawai M."/>
            <person name="Futagami T."/>
            <person name="Toyoda A."/>
            <person name="Takaki Y."/>
            <person name="Nishi S."/>
            <person name="Hori S."/>
            <person name="Arai W."/>
            <person name="Tsubouchi T."/>
            <person name="Morono Y."/>
            <person name="Uchiyama I."/>
            <person name="Ito T."/>
            <person name="Fujiyama A."/>
            <person name="Inagaki F."/>
            <person name="Takami H."/>
        </authorList>
    </citation>
    <scope>NUCLEOTIDE SEQUENCE</scope>
    <source>
        <strain evidence="1">Expedition CK06-06</strain>
    </source>
</reference>
<evidence type="ECO:0000313" key="1">
    <source>
        <dbReference type="EMBL" id="GAI31995.1"/>
    </source>
</evidence>
<evidence type="ECO:0008006" key="2">
    <source>
        <dbReference type="Google" id="ProtNLM"/>
    </source>
</evidence>
<sequence length="263" mass="29972">MKVTCPNMGTYAEAIKEIGNYLGWEVVSPPPTSDKTIELGARYMNELMCLPAKVTLGNYIQACEQGAKELIMFDSCGLCRLKTYWILQERALRKLGYDVTVHPIRLGKETPKDIRAVDPSIPYWKICSAFISVLRKVIKLDEGLWPEIPEETNQVRIGIVGEIFTILEPAVNKDLIRKLQKMGALVHNSLPLSYFVFKPLYNLGWMARRGMDRKVFLTARKLAHKYFPKEIGGHGNESIIHTIYYGLKRFDGVIHLLPFPCMP</sequence>
<dbReference type="PANTHER" id="PTHR32329:SF2">
    <property type="entry name" value="BIFUNCTIONAL PROTEIN [INCLUDES 2-HYDROXYACYL-COA DEHYDRATASE (N-TER) AND ITS ACTIVATOR DOMAIN (C_TERM)"/>
    <property type="match status" value="1"/>
</dbReference>
<gene>
    <name evidence="1" type="ORF">S06H3_30963</name>
</gene>
<feature type="non-terminal residue" evidence="1">
    <location>
        <position position="263"/>
    </location>
</feature>
<protein>
    <recommendedName>
        <fullName evidence="2">DUF2229 domain-containing protein</fullName>
    </recommendedName>
</protein>